<gene>
    <name evidence="1" type="ORF">H7R39_10055</name>
</gene>
<keyword evidence="2" id="KW-1185">Reference proteome</keyword>
<dbReference type="EMBL" id="JACLZK010000002">
    <property type="protein sequence ID" value="MBC2883588.1"/>
    <property type="molecule type" value="Genomic_DNA"/>
</dbReference>
<comment type="caution">
    <text evidence="1">The sequence shown here is derived from an EMBL/GenBank/DDBJ whole genome shotgun (WGS) entry which is preliminary data.</text>
</comment>
<name>A0A842J806_9BACT</name>
<sequence length="55" mass="6240">MEGEEIREPAPIEKKVRVNVILPEKLLKSISKLTTNRSDFLSKAAKYTIDNKIAL</sequence>
<dbReference type="RefSeq" id="WP_185899093.1">
    <property type="nucleotide sequence ID" value="NZ_JACLZK010000002.1"/>
</dbReference>
<dbReference type="AlphaFoldDB" id="A0A842J806"/>
<protein>
    <submittedName>
        <fullName evidence="1">Uncharacterized protein</fullName>
    </submittedName>
</protein>
<evidence type="ECO:0000313" key="1">
    <source>
        <dbReference type="EMBL" id="MBC2883588.1"/>
    </source>
</evidence>
<accession>A0A842J806</accession>
<proteinExistence type="predicted"/>
<organism evidence="1 2">
    <name type="scientific">Campylobacter massiliensis</name>
    <dbReference type="NCBI Taxonomy" id="2762557"/>
    <lineage>
        <taxon>Bacteria</taxon>
        <taxon>Pseudomonadati</taxon>
        <taxon>Campylobacterota</taxon>
        <taxon>Epsilonproteobacteria</taxon>
        <taxon>Campylobacterales</taxon>
        <taxon>Campylobacteraceae</taxon>
        <taxon>Campylobacter</taxon>
    </lineage>
</organism>
<evidence type="ECO:0000313" key="2">
    <source>
        <dbReference type="Proteomes" id="UP000552683"/>
    </source>
</evidence>
<dbReference type="Proteomes" id="UP000552683">
    <property type="component" value="Unassembled WGS sequence"/>
</dbReference>
<reference evidence="1 2" key="1">
    <citation type="submission" date="2020-08" db="EMBL/GenBank/DDBJ databases">
        <title>Complete genome and description of Campylobacter massiliensis Marseille-Q3452 sp. nov.</title>
        <authorList>
            <person name="Antezack A."/>
        </authorList>
    </citation>
    <scope>NUCLEOTIDE SEQUENCE [LARGE SCALE GENOMIC DNA]</scope>
    <source>
        <strain evidence="1 2">Marseille-Q3452</strain>
    </source>
</reference>